<feature type="region of interest" description="Disordered" evidence="1">
    <location>
        <begin position="144"/>
        <end position="167"/>
    </location>
</feature>
<feature type="region of interest" description="Disordered" evidence="1">
    <location>
        <begin position="204"/>
        <end position="235"/>
    </location>
</feature>
<feature type="compositionally biased region" description="Polar residues" evidence="1">
    <location>
        <begin position="607"/>
        <end position="621"/>
    </location>
</feature>
<dbReference type="Proteomes" id="UP001457282">
    <property type="component" value="Unassembled WGS sequence"/>
</dbReference>
<feature type="region of interest" description="Disordered" evidence="1">
    <location>
        <begin position="421"/>
        <end position="479"/>
    </location>
</feature>
<feature type="compositionally biased region" description="Polar residues" evidence="1">
    <location>
        <begin position="32"/>
        <end position="45"/>
    </location>
</feature>
<feature type="compositionally biased region" description="Polar residues" evidence="1">
    <location>
        <begin position="524"/>
        <end position="541"/>
    </location>
</feature>
<dbReference type="InterPro" id="IPR023214">
    <property type="entry name" value="HAD_sf"/>
</dbReference>
<proteinExistence type="predicted"/>
<keyword evidence="4" id="KW-1185">Reference proteome</keyword>
<dbReference type="SMART" id="SM00577">
    <property type="entry name" value="CPDc"/>
    <property type="match status" value="1"/>
</dbReference>
<evidence type="ECO:0000313" key="3">
    <source>
        <dbReference type="EMBL" id="KAK9926138.1"/>
    </source>
</evidence>
<feature type="region of interest" description="Disordered" evidence="1">
    <location>
        <begin position="283"/>
        <end position="401"/>
    </location>
</feature>
<feature type="compositionally biased region" description="Polar residues" evidence="1">
    <location>
        <begin position="204"/>
        <end position="221"/>
    </location>
</feature>
<dbReference type="PANTHER" id="PTHR12210">
    <property type="entry name" value="DULLARD PROTEIN PHOSPHATASE"/>
    <property type="match status" value="1"/>
</dbReference>
<feature type="compositionally biased region" description="Polar residues" evidence="1">
    <location>
        <begin position="444"/>
        <end position="461"/>
    </location>
</feature>
<dbReference type="EMBL" id="JBEDUW010000005">
    <property type="protein sequence ID" value="KAK9926138.1"/>
    <property type="molecule type" value="Genomic_DNA"/>
</dbReference>
<feature type="region of interest" description="Disordered" evidence="1">
    <location>
        <begin position="503"/>
        <end position="574"/>
    </location>
</feature>
<evidence type="ECO:0000256" key="1">
    <source>
        <dbReference type="SAM" id="MobiDB-lite"/>
    </source>
</evidence>
<dbReference type="Pfam" id="PF03031">
    <property type="entry name" value="NIF"/>
    <property type="match status" value="1"/>
</dbReference>
<feature type="compositionally biased region" description="Basic residues" evidence="1">
    <location>
        <begin position="62"/>
        <end position="72"/>
    </location>
</feature>
<dbReference type="FunFam" id="3.40.50.1000:FF:000257">
    <property type="entry name" value="Haloacid dehalogenase-like hydrolase (HAD) superfamily protein"/>
    <property type="match status" value="1"/>
</dbReference>
<feature type="compositionally biased region" description="Basic residues" evidence="1">
    <location>
        <begin position="8"/>
        <end position="21"/>
    </location>
</feature>
<dbReference type="SUPFAM" id="SSF56784">
    <property type="entry name" value="HAD-like"/>
    <property type="match status" value="1"/>
</dbReference>
<feature type="compositionally biased region" description="Polar residues" evidence="1">
    <location>
        <begin position="365"/>
        <end position="381"/>
    </location>
</feature>
<dbReference type="PROSITE" id="PS50969">
    <property type="entry name" value="FCP1"/>
    <property type="match status" value="1"/>
</dbReference>
<evidence type="ECO:0000313" key="4">
    <source>
        <dbReference type="Proteomes" id="UP001457282"/>
    </source>
</evidence>
<dbReference type="InterPro" id="IPR004274">
    <property type="entry name" value="FCP1_dom"/>
</dbReference>
<sequence length="947" mass="106864">MWSWIVHEKRRRRRRRRRKGLKTPEANDKSCESPSLQPQLVQLSDQGLEVPQPIEDSSFSVKNKKKYKRKRPKARDCNDRVCAVSVGTSVMESNMPAVDPSIQPSVEISSKQLEVAEPLVEGMSTTTNSKCPKPNADFSCLQMKKKKPKRSRKTNENKELSVETMMPEADPSLQPSLAMFSEQELEVAQPLNTDAEPLVEGMSTTINSESPKPNADFSCSQETKKKNRKRRCKTSDSRELLVGIIMPEPDPSLQPPLAIFSEQELEVPQPLNTDSEPLVKGMSTIINSERPKPNADFSCSQETKKKNRKRSRKTSDSGELLVEIMTLEADPSLQPPPAIFSEQEPEVPQPLNTDSEPLVEGIRTIINSESPKPNADFSCSQETKKKKRKRRGNNSDSRELLVEIMSPEADPSLQPPLAIFSEQELEVPQPLNTDSEPLVEGMSATINSESPKPNADFSCSQETKKKKRKIRGNNSDSRELLVEIMSPEADPSLQPPLAIFSEQELEVPQPLNTHSEPLVEGMSATINSESPKPNADFSCSQETKKKKRKRRGNNSDSRELLVEIMSPEADPSLQPPLAIFSEQELEVPQPLNTHSEPLVEGMSATINSESPKLNADFSCSQETKKKNPKRKRKTSESKELLMEIMTPEADPPLQPTPPIFSEQELEVEQPLNTDTEWKETKIDEVPSLTHFVPKADTDVAAIVKESNLLPMSNPSTERSLLGYPQKKLLILDVNGLLADIVQMEFSIPSRYKPDKIISGKAVFKRPFCDDFLQFCFDRFNVGVWSSRTKKNVDSVIDFLLGDSRHKLLFCWNQSHCTSTGFKTVENKNKPLVLKELRKLWEKLEPDLPWPRGEYNESNTILLDDSPYKALRNPVNTAIFPNSFQFRNKRDSSLGPGGDIRSYLEGLAMVENVQKYVEHNPFGQRPITKSNPSWNFYRRVIEDEVPVR</sequence>
<dbReference type="InterPro" id="IPR036412">
    <property type="entry name" value="HAD-like_sf"/>
</dbReference>
<reference evidence="3 4" key="1">
    <citation type="journal article" date="2023" name="G3 (Bethesda)">
        <title>A chromosome-length genome assembly and annotation of blackberry (Rubus argutus, cv. 'Hillquist').</title>
        <authorList>
            <person name="Bruna T."/>
            <person name="Aryal R."/>
            <person name="Dudchenko O."/>
            <person name="Sargent D.J."/>
            <person name="Mead D."/>
            <person name="Buti M."/>
            <person name="Cavallini A."/>
            <person name="Hytonen T."/>
            <person name="Andres J."/>
            <person name="Pham M."/>
            <person name="Weisz D."/>
            <person name="Mascagni F."/>
            <person name="Usai G."/>
            <person name="Natali L."/>
            <person name="Bassil N."/>
            <person name="Fernandez G.E."/>
            <person name="Lomsadze A."/>
            <person name="Armour M."/>
            <person name="Olukolu B."/>
            <person name="Poorten T."/>
            <person name="Britton C."/>
            <person name="Davik J."/>
            <person name="Ashrafi H."/>
            <person name="Aiden E.L."/>
            <person name="Borodovsky M."/>
            <person name="Worthington M."/>
        </authorList>
    </citation>
    <scope>NUCLEOTIDE SEQUENCE [LARGE SCALE GENOMIC DNA]</scope>
    <source>
        <strain evidence="3">PI 553951</strain>
    </source>
</reference>
<evidence type="ECO:0000259" key="2">
    <source>
        <dbReference type="PROSITE" id="PS50969"/>
    </source>
</evidence>
<protein>
    <recommendedName>
        <fullName evidence="2">FCP1 homology domain-containing protein</fullName>
    </recommendedName>
</protein>
<dbReference type="AlphaFoldDB" id="A0AAW1WNI1"/>
<dbReference type="Gene3D" id="3.40.50.1000">
    <property type="entry name" value="HAD superfamily/HAD-like"/>
    <property type="match status" value="1"/>
</dbReference>
<accession>A0AAW1WNI1</accession>
<feature type="region of interest" description="Disordered" evidence="1">
    <location>
        <begin position="1"/>
        <end position="72"/>
    </location>
</feature>
<name>A0AAW1WNI1_RUBAR</name>
<comment type="caution">
    <text evidence="3">The sequence shown here is derived from an EMBL/GenBank/DDBJ whole genome shotgun (WGS) entry which is preliminary data.</text>
</comment>
<gene>
    <name evidence="3" type="ORF">M0R45_023383</name>
</gene>
<feature type="domain" description="FCP1 homology" evidence="2">
    <location>
        <begin position="722"/>
        <end position="906"/>
    </location>
</feature>
<dbReference type="InterPro" id="IPR050365">
    <property type="entry name" value="TIM50"/>
</dbReference>
<organism evidence="3 4">
    <name type="scientific">Rubus argutus</name>
    <name type="common">Southern blackberry</name>
    <dbReference type="NCBI Taxonomy" id="59490"/>
    <lineage>
        <taxon>Eukaryota</taxon>
        <taxon>Viridiplantae</taxon>
        <taxon>Streptophyta</taxon>
        <taxon>Embryophyta</taxon>
        <taxon>Tracheophyta</taxon>
        <taxon>Spermatophyta</taxon>
        <taxon>Magnoliopsida</taxon>
        <taxon>eudicotyledons</taxon>
        <taxon>Gunneridae</taxon>
        <taxon>Pentapetalae</taxon>
        <taxon>rosids</taxon>
        <taxon>fabids</taxon>
        <taxon>Rosales</taxon>
        <taxon>Rosaceae</taxon>
        <taxon>Rosoideae</taxon>
        <taxon>Rosoideae incertae sedis</taxon>
        <taxon>Rubus</taxon>
    </lineage>
</organism>
<feature type="region of interest" description="Disordered" evidence="1">
    <location>
        <begin position="607"/>
        <end position="636"/>
    </location>
</feature>